<dbReference type="InterPro" id="IPR002711">
    <property type="entry name" value="HNH"/>
</dbReference>
<evidence type="ECO:0000259" key="1">
    <source>
        <dbReference type="SMART" id="SM00507"/>
    </source>
</evidence>
<sequence length="96" mass="10888">MEGIEVAPEQLRRERDKARELRKSAWWKNRIASGRCHYCGAQVPPAELTLDHIVPLVRGGRSTRGNCVPACKACNSKKQDLLPCEWQDYLDRLAGN</sequence>
<dbReference type="CDD" id="cd00085">
    <property type="entry name" value="HNHc"/>
    <property type="match status" value="1"/>
</dbReference>
<dbReference type="InterPro" id="IPR052892">
    <property type="entry name" value="NA-targeting_endonuclease"/>
</dbReference>
<evidence type="ECO:0000313" key="2">
    <source>
        <dbReference type="EMBL" id="SDE02714.1"/>
    </source>
</evidence>
<dbReference type="InterPro" id="IPR003615">
    <property type="entry name" value="HNH_nuc"/>
</dbReference>
<feature type="domain" description="HNH nuclease" evidence="1">
    <location>
        <begin position="25"/>
        <end position="76"/>
    </location>
</feature>
<dbReference type="GO" id="GO:0008270">
    <property type="term" value="F:zinc ion binding"/>
    <property type="evidence" value="ECO:0007669"/>
    <property type="project" value="InterPro"/>
</dbReference>
<evidence type="ECO:0000313" key="3">
    <source>
        <dbReference type="Proteomes" id="UP000243205"/>
    </source>
</evidence>
<dbReference type="Proteomes" id="UP000243205">
    <property type="component" value="Unassembled WGS sequence"/>
</dbReference>
<protein>
    <submittedName>
        <fullName evidence="2">HNH endonuclease</fullName>
    </submittedName>
</protein>
<dbReference type="PANTHER" id="PTHR33877">
    <property type="entry name" value="SLL1193 PROTEIN"/>
    <property type="match status" value="1"/>
</dbReference>
<dbReference type="STRING" id="57664.SAMN05661003_10313"/>
<dbReference type="SMART" id="SM00507">
    <property type="entry name" value="HNHc"/>
    <property type="match status" value="1"/>
</dbReference>
<dbReference type="GO" id="GO:0004519">
    <property type="term" value="F:endonuclease activity"/>
    <property type="evidence" value="ECO:0007669"/>
    <property type="project" value="UniProtKB-KW"/>
</dbReference>
<dbReference type="OrthoDB" id="9802901at2"/>
<dbReference type="Pfam" id="PF01844">
    <property type="entry name" value="HNH"/>
    <property type="match status" value="1"/>
</dbReference>
<keyword evidence="3" id="KW-1185">Reference proteome</keyword>
<dbReference type="Gene3D" id="1.10.30.50">
    <property type="match status" value="1"/>
</dbReference>
<accession>A0A1G6ZIZ2</accession>
<keyword evidence="2" id="KW-0540">Nuclease</keyword>
<dbReference type="RefSeq" id="WP_092076507.1">
    <property type="nucleotide sequence ID" value="NZ_FNAQ01000003.1"/>
</dbReference>
<name>A0A1G6ZIZ2_9BACT</name>
<proteinExistence type="predicted"/>
<keyword evidence="2" id="KW-0378">Hydrolase</keyword>
<organism evidence="2 3">
    <name type="scientific">Desulfuromonas thiophila</name>
    <dbReference type="NCBI Taxonomy" id="57664"/>
    <lineage>
        <taxon>Bacteria</taxon>
        <taxon>Pseudomonadati</taxon>
        <taxon>Thermodesulfobacteriota</taxon>
        <taxon>Desulfuromonadia</taxon>
        <taxon>Desulfuromonadales</taxon>
        <taxon>Desulfuromonadaceae</taxon>
        <taxon>Desulfuromonas</taxon>
    </lineage>
</organism>
<dbReference type="EMBL" id="FNAQ01000003">
    <property type="protein sequence ID" value="SDE02714.1"/>
    <property type="molecule type" value="Genomic_DNA"/>
</dbReference>
<reference evidence="3" key="1">
    <citation type="submission" date="2016-10" db="EMBL/GenBank/DDBJ databases">
        <authorList>
            <person name="Varghese N."/>
            <person name="Submissions S."/>
        </authorList>
    </citation>
    <scope>NUCLEOTIDE SEQUENCE [LARGE SCALE GENOMIC DNA]</scope>
    <source>
        <strain evidence="3">DSM 8987</strain>
    </source>
</reference>
<gene>
    <name evidence="2" type="ORF">SAMN05661003_10313</name>
</gene>
<dbReference type="GO" id="GO:0003676">
    <property type="term" value="F:nucleic acid binding"/>
    <property type="evidence" value="ECO:0007669"/>
    <property type="project" value="InterPro"/>
</dbReference>
<keyword evidence="2" id="KW-0255">Endonuclease</keyword>
<dbReference type="AlphaFoldDB" id="A0A1G6ZIZ2"/>
<dbReference type="PANTHER" id="PTHR33877:SF1">
    <property type="entry name" value="TYPE IV METHYL-DIRECTED RESTRICTION ENZYME ECOKMCRA"/>
    <property type="match status" value="1"/>
</dbReference>